<evidence type="ECO:0000313" key="2">
    <source>
        <dbReference type="EMBL" id="TYR34401.1"/>
    </source>
</evidence>
<evidence type="ECO:0000313" key="3">
    <source>
        <dbReference type="Proteomes" id="UP000322362"/>
    </source>
</evidence>
<comment type="caution">
    <text evidence="2">The sequence shown here is derived from an EMBL/GenBank/DDBJ whole genome shotgun (WGS) entry which is preliminary data.</text>
</comment>
<name>A0A5D4H057_9SPHI</name>
<proteinExistence type="predicted"/>
<feature type="signal peptide" evidence="1">
    <location>
        <begin position="1"/>
        <end position="17"/>
    </location>
</feature>
<reference evidence="2 3" key="1">
    <citation type="submission" date="2019-08" db="EMBL/GenBank/DDBJ databases">
        <title>Phlebobacter frassis gen. nov. sp. nov., a new member of family Sphingobacteriaceae isolated from sand fly rearing media.</title>
        <authorList>
            <person name="Kakumanu M.L."/>
            <person name="Marayati B.F."/>
            <person name="Wada-Katsumata A."/>
            <person name="Wasserberg G."/>
            <person name="Schal C."/>
            <person name="Apperson C.S."/>
            <person name="Ponnusamy L."/>
        </authorList>
    </citation>
    <scope>NUCLEOTIDE SEQUENCE [LARGE SCALE GENOMIC DNA]</scope>
    <source>
        <strain evidence="2 3">SSI9</strain>
    </source>
</reference>
<sequence>MKRLFSILMLLSLVVVSACRKSDNATMPDGIIYINQPHVTKVSGSPAILDDDPLGFEATVGVDLYFKDSNVKPDYLDLVVMKNGDAKNAKLLRGNISSYPVEFEVSGQLLTDLFGTIVAGDNFDFGTNYITGGTTYVAFPEGGGIGYGPNVAAQPDASPMVRYSAICSFIADDFLGDGKFEVITDGWADFGTGTVVDVVKVDESTISITYPIPGFNPITLNVDLGDNTVVVPQQPLGDYGNWPYGVVSVASTGGGTANYVNPCEGTIRINGNYTVSAGGFGAYVLELKKVQ</sequence>
<keyword evidence="1" id="KW-0732">Signal</keyword>
<accession>A0A5D4H057</accession>
<evidence type="ECO:0000256" key="1">
    <source>
        <dbReference type="SAM" id="SignalP"/>
    </source>
</evidence>
<dbReference type="RefSeq" id="WP_148920124.1">
    <property type="nucleotide sequence ID" value="NZ_VTAV01000012.1"/>
</dbReference>
<gene>
    <name evidence="2" type="ORF">FXV77_15365</name>
</gene>
<dbReference type="Proteomes" id="UP000322362">
    <property type="component" value="Unassembled WGS sequence"/>
</dbReference>
<dbReference type="PROSITE" id="PS51257">
    <property type="entry name" value="PROKAR_LIPOPROTEIN"/>
    <property type="match status" value="1"/>
</dbReference>
<dbReference type="AlphaFoldDB" id="A0A5D4H057"/>
<keyword evidence="3" id="KW-1185">Reference proteome</keyword>
<feature type="chain" id="PRO_5023054496" description="SusE-like outer membrane protein" evidence="1">
    <location>
        <begin position="18"/>
        <end position="291"/>
    </location>
</feature>
<organism evidence="2 3">
    <name type="scientific">Sphingobacterium phlebotomi</name>
    <dbReference type="NCBI Taxonomy" id="2605433"/>
    <lineage>
        <taxon>Bacteria</taxon>
        <taxon>Pseudomonadati</taxon>
        <taxon>Bacteroidota</taxon>
        <taxon>Sphingobacteriia</taxon>
        <taxon>Sphingobacteriales</taxon>
        <taxon>Sphingobacteriaceae</taxon>
        <taxon>Sphingobacterium</taxon>
    </lineage>
</organism>
<protein>
    <recommendedName>
        <fullName evidence="4">SusE-like outer membrane protein</fullName>
    </recommendedName>
</protein>
<dbReference type="EMBL" id="VTAV01000012">
    <property type="protein sequence ID" value="TYR34401.1"/>
    <property type="molecule type" value="Genomic_DNA"/>
</dbReference>
<evidence type="ECO:0008006" key="4">
    <source>
        <dbReference type="Google" id="ProtNLM"/>
    </source>
</evidence>